<evidence type="ECO:0000313" key="2">
    <source>
        <dbReference type="Proteomes" id="UP000217790"/>
    </source>
</evidence>
<proteinExistence type="predicted"/>
<gene>
    <name evidence="1" type="ORF">ARMGADRAFT_604939</name>
</gene>
<reference evidence="2" key="1">
    <citation type="journal article" date="2017" name="Nat. Ecol. Evol.">
        <title>Genome expansion and lineage-specific genetic innovations in the forest pathogenic fungi Armillaria.</title>
        <authorList>
            <person name="Sipos G."/>
            <person name="Prasanna A.N."/>
            <person name="Walter M.C."/>
            <person name="O'Connor E."/>
            <person name="Balint B."/>
            <person name="Krizsan K."/>
            <person name="Kiss B."/>
            <person name="Hess J."/>
            <person name="Varga T."/>
            <person name="Slot J."/>
            <person name="Riley R."/>
            <person name="Boka B."/>
            <person name="Rigling D."/>
            <person name="Barry K."/>
            <person name="Lee J."/>
            <person name="Mihaltcheva S."/>
            <person name="LaButti K."/>
            <person name="Lipzen A."/>
            <person name="Waldron R."/>
            <person name="Moloney N.M."/>
            <person name="Sperisen C."/>
            <person name="Kredics L."/>
            <person name="Vagvoelgyi C."/>
            <person name="Patrignani A."/>
            <person name="Fitzpatrick D."/>
            <person name="Nagy I."/>
            <person name="Doyle S."/>
            <person name="Anderson J.B."/>
            <person name="Grigoriev I.V."/>
            <person name="Gueldener U."/>
            <person name="Muensterkoetter M."/>
            <person name="Nagy L.G."/>
        </authorList>
    </citation>
    <scope>NUCLEOTIDE SEQUENCE [LARGE SCALE GENOMIC DNA]</scope>
    <source>
        <strain evidence="2">Ar21-2</strain>
    </source>
</reference>
<organism evidence="1 2">
    <name type="scientific">Armillaria gallica</name>
    <name type="common">Bulbous honey fungus</name>
    <name type="synonym">Armillaria bulbosa</name>
    <dbReference type="NCBI Taxonomy" id="47427"/>
    <lineage>
        <taxon>Eukaryota</taxon>
        <taxon>Fungi</taxon>
        <taxon>Dikarya</taxon>
        <taxon>Basidiomycota</taxon>
        <taxon>Agaricomycotina</taxon>
        <taxon>Agaricomycetes</taxon>
        <taxon>Agaricomycetidae</taxon>
        <taxon>Agaricales</taxon>
        <taxon>Marasmiineae</taxon>
        <taxon>Physalacriaceae</taxon>
        <taxon>Armillaria</taxon>
    </lineage>
</organism>
<dbReference type="Proteomes" id="UP000217790">
    <property type="component" value="Unassembled WGS sequence"/>
</dbReference>
<sequence length="81" mass="9055">MSSPCSPPRPRQIIDVHTQRLTRLITGVAVAEQAVFMVVCYSISRQWIRSLQCPILVDLDGGTNIDLLGILSVTYQLFSQH</sequence>
<accession>A0A2H3CNY8</accession>
<dbReference type="InParanoid" id="A0A2H3CNY8"/>
<name>A0A2H3CNY8_ARMGA</name>
<protein>
    <submittedName>
        <fullName evidence="1">Uncharacterized protein</fullName>
    </submittedName>
</protein>
<dbReference type="EMBL" id="KZ293696">
    <property type="protein sequence ID" value="PBK84781.1"/>
    <property type="molecule type" value="Genomic_DNA"/>
</dbReference>
<evidence type="ECO:0000313" key="1">
    <source>
        <dbReference type="EMBL" id="PBK84781.1"/>
    </source>
</evidence>
<dbReference type="AlphaFoldDB" id="A0A2H3CNY8"/>
<keyword evidence="2" id="KW-1185">Reference proteome</keyword>